<evidence type="ECO:0000313" key="1">
    <source>
        <dbReference type="EMBL" id="SES16412.1"/>
    </source>
</evidence>
<evidence type="ECO:0000313" key="2">
    <source>
        <dbReference type="Proteomes" id="UP000199019"/>
    </source>
</evidence>
<protein>
    <submittedName>
        <fullName evidence="1">Uncharacterized protein</fullName>
    </submittedName>
</protein>
<name>A0A1H9V411_9MICO</name>
<keyword evidence="2" id="KW-1185">Reference proteome</keyword>
<accession>A0A1H9V411</accession>
<dbReference type="AlphaFoldDB" id="A0A1H9V411"/>
<proteinExistence type="predicted"/>
<dbReference type="Proteomes" id="UP000199019">
    <property type="component" value="Unassembled WGS sequence"/>
</dbReference>
<sequence>MPTWLPQAPAVASPIGRSFKPVERASVPASQPVTTPRLTVHVTAQTCVMLLLAA</sequence>
<reference evidence="2" key="1">
    <citation type="submission" date="2016-10" db="EMBL/GenBank/DDBJ databases">
        <authorList>
            <person name="Varghese N."/>
            <person name="Submissions S."/>
        </authorList>
    </citation>
    <scope>NUCLEOTIDE SEQUENCE [LARGE SCALE GENOMIC DNA]</scope>
    <source>
        <strain evidence="2">CGMCC 1.6963</strain>
    </source>
</reference>
<organism evidence="1 2">
    <name type="scientific">Pedococcus cremeus</name>
    <dbReference type="NCBI Taxonomy" id="587636"/>
    <lineage>
        <taxon>Bacteria</taxon>
        <taxon>Bacillati</taxon>
        <taxon>Actinomycetota</taxon>
        <taxon>Actinomycetes</taxon>
        <taxon>Micrococcales</taxon>
        <taxon>Intrasporangiaceae</taxon>
        <taxon>Pedococcus</taxon>
    </lineage>
</organism>
<dbReference type="EMBL" id="FOHB01000003">
    <property type="protein sequence ID" value="SES16412.1"/>
    <property type="molecule type" value="Genomic_DNA"/>
</dbReference>
<gene>
    <name evidence="1" type="ORF">SAMN05216199_2285</name>
</gene>